<name>A0AAV4V0B2_CAEEX</name>
<dbReference type="EMBL" id="BPLR01013737">
    <property type="protein sequence ID" value="GIY63410.1"/>
    <property type="molecule type" value="Genomic_DNA"/>
</dbReference>
<feature type="non-terminal residue" evidence="1">
    <location>
        <position position="1"/>
    </location>
</feature>
<dbReference type="Proteomes" id="UP001054945">
    <property type="component" value="Unassembled WGS sequence"/>
</dbReference>
<keyword evidence="2" id="KW-1185">Reference proteome</keyword>
<reference evidence="1 2" key="1">
    <citation type="submission" date="2021-06" db="EMBL/GenBank/DDBJ databases">
        <title>Caerostris extrusa draft genome.</title>
        <authorList>
            <person name="Kono N."/>
            <person name="Arakawa K."/>
        </authorList>
    </citation>
    <scope>NUCLEOTIDE SEQUENCE [LARGE SCALE GENOMIC DNA]</scope>
</reference>
<organism evidence="1 2">
    <name type="scientific">Caerostris extrusa</name>
    <name type="common">Bark spider</name>
    <name type="synonym">Caerostris bankana</name>
    <dbReference type="NCBI Taxonomy" id="172846"/>
    <lineage>
        <taxon>Eukaryota</taxon>
        <taxon>Metazoa</taxon>
        <taxon>Ecdysozoa</taxon>
        <taxon>Arthropoda</taxon>
        <taxon>Chelicerata</taxon>
        <taxon>Arachnida</taxon>
        <taxon>Araneae</taxon>
        <taxon>Araneomorphae</taxon>
        <taxon>Entelegynae</taxon>
        <taxon>Araneoidea</taxon>
        <taxon>Araneidae</taxon>
        <taxon>Caerostris</taxon>
    </lineage>
</organism>
<accession>A0AAV4V0B2</accession>
<comment type="caution">
    <text evidence="1">The sequence shown here is derived from an EMBL/GenBank/DDBJ whole genome shotgun (WGS) entry which is preliminary data.</text>
</comment>
<sequence>NLSGSVLRGDVTCHNTGEGDVGGDLSGGGDIAEVSGILWGDSWLREFGAAAPKT</sequence>
<dbReference type="AlphaFoldDB" id="A0AAV4V0B2"/>
<evidence type="ECO:0000313" key="1">
    <source>
        <dbReference type="EMBL" id="GIY63410.1"/>
    </source>
</evidence>
<proteinExistence type="predicted"/>
<evidence type="ECO:0000313" key="2">
    <source>
        <dbReference type="Proteomes" id="UP001054945"/>
    </source>
</evidence>
<protein>
    <submittedName>
        <fullName evidence="1">Uncharacterized protein</fullName>
    </submittedName>
</protein>
<gene>
    <name evidence="1" type="ORF">CEXT_268251</name>
</gene>